<evidence type="ECO:0000259" key="5">
    <source>
        <dbReference type="PROSITE" id="PS50113"/>
    </source>
</evidence>
<dbReference type="InterPro" id="IPR001610">
    <property type="entry name" value="PAC"/>
</dbReference>
<dbReference type="CDD" id="cd07041">
    <property type="entry name" value="STAS_RsbR_RsbS_like"/>
    <property type="match status" value="1"/>
</dbReference>
<dbReference type="InterPro" id="IPR000700">
    <property type="entry name" value="PAS-assoc_C"/>
</dbReference>
<name>A0A553SQP5_NIACI</name>
<dbReference type="PANTHER" id="PTHR47429">
    <property type="entry name" value="PROTEIN TWIN LOV 1"/>
    <property type="match status" value="1"/>
</dbReference>
<dbReference type="PANTHER" id="PTHR47429:SF2">
    <property type="entry name" value="PROTEIN TWIN LOV 1"/>
    <property type="match status" value="1"/>
</dbReference>
<dbReference type="Gene3D" id="3.30.750.24">
    <property type="entry name" value="STAS domain"/>
    <property type="match status" value="1"/>
</dbReference>
<dbReference type="InterPro" id="IPR036513">
    <property type="entry name" value="STAS_dom_sf"/>
</dbReference>
<dbReference type="InterPro" id="IPR035965">
    <property type="entry name" value="PAS-like_dom_sf"/>
</dbReference>
<evidence type="ECO:0000256" key="2">
    <source>
        <dbReference type="ARBA" id="ARBA00022643"/>
    </source>
</evidence>
<dbReference type="SMART" id="SM00091">
    <property type="entry name" value="PAS"/>
    <property type="match status" value="1"/>
</dbReference>
<gene>
    <name evidence="7" type="ORF">CEQ21_08040</name>
</gene>
<dbReference type="InterPro" id="IPR000014">
    <property type="entry name" value="PAS"/>
</dbReference>
<dbReference type="InterPro" id="IPR002645">
    <property type="entry name" value="STAS_dom"/>
</dbReference>
<dbReference type="Pfam" id="PF13426">
    <property type="entry name" value="PAS_9"/>
    <property type="match status" value="1"/>
</dbReference>
<sequence length="255" mass="29309">MYTNEFLREVINRVSTGIVITDPNQVDNPIIYVNQGFEKLTGYHSNDIVGKNCRFLQGDDTEQLEVDKLRNAIAKKESIVVILRNFKKNGEMFWNELALHPIYVGESKSLYFVGLQKDITTQKRHEEEIKQYIKEVNDLSTPIISVLENASILPIIGDLTEVRFHRLVNQIASYVSKEKEEYFIIDLQGLENYDEVVNNGLNTINQILILMGAKLVISGIKPKMARDIKQFSYENNLTTFNTCEKALEFISLNKI</sequence>
<organism evidence="7">
    <name type="scientific">Niallia circulans</name>
    <name type="common">Bacillus circulans</name>
    <dbReference type="NCBI Taxonomy" id="1397"/>
    <lineage>
        <taxon>Bacteria</taxon>
        <taxon>Bacillati</taxon>
        <taxon>Bacillota</taxon>
        <taxon>Bacilli</taxon>
        <taxon>Bacillales</taxon>
        <taxon>Bacillaceae</taxon>
        <taxon>Niallia</taxon>
    </lineage>
</organism>
<evidence type="ECO:0000313" key="7">
    <source>
        <dbReference type="EMBL" id="TRZ39313.1"/>
    </source>
</evidence>
<evidence type="ECO:0000256" key="1">
    <source>
        <dbReference type="ARBA" id="ARBA00022630"/>
    </source>
</evidence>
<dbReference type="SUPFAM" id="SSF52091">
    <property type="entry name" value="SpoIIaa-like"/>
    <property type="match status" value="1"/>
</dbReference>
<dbReference type="Gene3D" id="3.30.450.20">
    <property type="entry name" value="PAS domain"/>
    <property type="match status" value="1"/>
</dbReference>
<dbReference type="PROSITE" id="PS50113">
    <property type="entry name" value="PAC"/>
    <property type="match status" value="1"/>
</dbReference>
<evidence type="ECO:0000259" key="6">
    <source>
        <dbReference type="PROSITE" id="PS50801"/>
    </source>
</evidence>
<dbReference type="PROSITE" id="PS50112">
    <property type="entry name" value="PAS"/>
    <property type="match status" value="1"/>
</dbReference>
<dbReference type="NCBIfam" id="TIGR00229">
    <property type="entry name" value="sensory_box"/>
    <property type="match status" value="1"/>
</dbReference>
<evidence type="ECO:0000256" key="3">
    <source>
        <dbReference type="ARBA" id="ARBA00022991"/>
    </source>
</evidence>
<keyword evidence="1" id="KW-0285">Flavoprotein</keyword>
<accession>A0A553SQP5</accession>
<feature type="domain" description="PAC" evidence="5">
    <location>
        <begin position="76"/>
        <end position="131"/>
    </location>
</feature>
<dbReference type="Pfam" id="PF01740">
    <property type="entry name" value="STAS"/>
    <property type="match status" value="1"/>
</dbReference>
<feature type="domain" description="PAS" evidence="4">
    <location>
        <begin position="3"/>
        <end position="76"/>
    </location>
</feature>
<dbReference type="EMBL" id="RIBP01000003">
    <property type="protein sequence ID" value="TRZ39313.1"/>
    <property type="molecule type" value="Genomic_DNA"/>
</dbReference>
<dbReference type="CDD" id="cd00130">
    <property type="entry name" value="PAS"/>
    <property type="match status" value="1"/>
</dbReference>
<dbReference type="SUPFAM" id="SSF55785">
    <property type="entry name" value="PYP-like sensor domain (PAS domain)"/>
    <property type="match status" value="1"/>
</dbReference>
<dbReference type="AlphaFoldDB" id="A0A553SQP5"/>
<protein>
    <submittedName>
        <fullName evidence="7">PAS domain S-box protein</fullName>
    </submittedName>
</protein>
<keyword evidence="7" id="KW-0614">Plasmid</keyword>
<proteinExistence type="predicted"/>
<keyword evidence="3" id="KW-0157">Chromophore</keyword>
<evidence type="ECO:0000259" key="4">
    <source>
        <dbReference type="PROSITE" id="PS50112"/>
    </source>
</evidence>
<dbReference type="PROSITE" id="PS50801">
    <property type="entry name" value="STAS"/>
    <property type="match status" value="1"/>
</dbReference>
<feature type="domain" description="STAS" evidence="6">
    <location>
        <begin position="140"/>
        <end position="250"/>
    </location>
</feature>
<keyword evidence="2" id="KW-0288">FMN</keyword>
<reference evidence="7" key="1">
    <citation type="submission" date="2018-10" db="EMBL/GenBank/DDBJ databases">
        <title>FDA dAtabase for Regulatory Grade micrObial Sequences (FDA-ARGOS): Supporting development and validation of Infectious Disease Dx tests.</title>
        <authorList>
            <person name="Minogue T."/>
            <person name="Wolcott M."/>
            <person name="Wasieloski L."/>
            <person name="Aguilar W."/>
            <person name="Moore D."/>
            <person name="Tallon L.J."/>
            <person name="Sadzewicz L."/>
            <person name="Sengamalay N."/>
            <person name="Ott S."/>
            <person name="Godinez A."/>
            <person name="Nagaraj S."/>
            <person name="Vavikolanu K."/>
            <person name="Vyas G."/>
            <person name="Nadendla S."/>
            <person name="Aluvathingal J."/>
            <person name="Sichtig H."/>
        </authorList>
    </citation>
    <scope>NUCLEOTIDE SEQUENCE</scope>
    <source>
        <strain evidence="7">FDAARGOS_343</strain>
        <plasmid evidence="7">unnamed2</plasmid>
    </source>
</reference>
<comment type="caution">
    <text evidence="7">The sequence shown here is derived from an EMBL/GenBank/DDBJ whole genome shotgun (WGS) entry which is preliminary data.</text>
</comment>
<geneLocation type="plasmid" evidence="7">
    <name>unnamed2</name>
</geneLocation>
<dbReference type="SMART" id="SM00086">
    <property type="entry name" value="PAC"/>
    <property type="match status" value="1"/>
</dbReference>
<dbReference type="Proteomes" id="UP000319837">
    <property type="component" value="Plasmid unnamed2"/>
</dbReference>